<feature type="compositionally biased region" description="Basic and acidic residues" evidence="1">
    <location>
        <begin position="16"/>
        <end position="25"/>
    </location>
</feature>
<feature type="compositionally biased region" description="Polar residues" evidence="1">
    <location>
        <begin position="26"/>
        <end position="59"/>
    </location>
</feature>
<accession>A0A2C9CYF3</accession>
<evidence type="ECO:0000313" key="2">
    <source>
        <dbReference type="EMBL" id="SOK58825.1"/>
    </source>
</evidence>
<protein>
    <submittedName>
        <fullName evidence="2">Uncharacterized protein</fullName>
    </submittedName>
</protein>
<sequence>MPDKFKHKNGATIAGHADKWSDENRSSSSHAAGQGSKGSRNQGTGIKGKQNTIASQGIDTSKMDKSEKLKYFNSLGLLEPKQELSIKTWPETLRKVFKDEPVYIKDITTAIKSIEPARYQQAIQSAFNAYNEITKQSDDVYDIYAAIMQELQPISEQIEKRSPNNNTAIKSVMTSQEFIETNDDIPVKYLQQLIKQAEQFHDVEGALAYITMGRDNATNPDDIRDVYNSMVNTADNLSDIGFDLK</sequence>
<organism evidence="2 3">
    <name type="scientific">Yersinia phage fHe-Yen9-03</name>
    <dbReference type="NCBI Taxonomy" id="2052743"/>
    <lineage>
        <taxon>Viruses</taxon>
        <taxon>Duplodnaviria</taxon>
        <taxon>Heunggongvirae</taxon>
        <taxon>Uroviricota</taxon>
        <taxon>Caudoviricetes</taxon>
        <taxon>Eneladusvirus</taxon>
        <taxon>Eneladusvirus Yen904</taxon>
    </lineage>
</organism>
<feature type="region of interest" description="Disordered" evidence="1">
    <location>
        <begin position="1"/>
        <end position="60"/>
    </location>
</feature>
<name>A0A2C9CYF3_9CAUD</name>
<reference evidence="3" key="1">
    <citation type="submission" date="2017-10" db="EMBL/GenBank/DDBJ databases">
        <authorList>
            <person name="Skurnik M."/>
        </authorList>
    </citation>
    <scope>NUCLEOTIDE SEQUENCE [LARGE SCALE GENOMIC DNA]</scope>
    <source>
        <strain evidence="3">fHe-Yen9-03</strain>
    </source>
</reference>
<gene>
    <name evidence="2" type="primary">g017</name>
</gene>
<dbReference type="Proteomes" id="UP000241364">
    <property type="component" value="Chromosome i"/>
</dbReference>
<evidence type="ECO:0000256" key="1">
    <source>
        <dbReference type="SAM" id="MobiDB-lite"/>
    </source>
</evidence>
<proteinExistence type="predicted"/>
<dbReference type="EMBL" id="LT960552">
    <property type="protein sequence ID" value="SOK58825.1"/>
    <property type="molecule type" value="Genomic_DNA"/>
</dbReference>
<evidence type="ECO:0000313" key="3">
    <source>
        <dbReference type="Proteomes" id="UP000241364"/>
    </source>
</evidence>